<proteinExistence type="predicted"/>
<dbReference type="CDD" id="cd03062">
    <property type="entry name" value="TRX_Fd_Sucrase"/>
    <property type="match status" value="1"/>
</dbReference>
<dbReference type="Pfam" id="PF06999">
    <property type="entry name" value="Suc_Fer-like"/>
    <property type="match status" value="1"/>
</dbReference>
<dbReference type="InterPro" id="IPR010350">
    <property type="entry name" value="Aim32/Apd1-like_bac"/>
</dbReference>
<dbReference type="SUPFAM" id="SSF52833">
    <property type="entry name" value="Thioredoxin-like"/>
    <property type="match status" value="1"/>
</dbReference>
<organism evidence="1 2">
    <name type="scientific">Almyronema epifaneia S1</name>
    <dbReference type="NCBI Taxonomy" id="2991925"/>
    <lineage>
        <taxon>Bacteria</taxon>
        <taxon>Bacillati</taxon>
        <taxon>Cyanobacteriota</taxon>
        <taxon>Cyanophyceae</taxon>
        <taxon>Nodosilineales</taxon>
        <taxon>Nodosilineaceae</taxon>
        <taxon>Almyronema</taxon>
        <taxon>Almyronema epifaneia</taxon>
    </lineage>
</organism>
<accession>A0ABW6IFS8</accession>
<dbReference type="InterPro" id="IPR009737">
    <property type="entry name" value="Aim32/Apd1-like"/>
</dbReference>
<dbReference type="EMBL" id="JBHZOL010000074">
    <property type="protein sequence ID" value="MFE4106874.1"/>
    <property type="molecule type" value="Genomic_DNA"/>
</dbReference>
<dbReference type="InterPro" id="IPR036249">
    <property type="entry name" value="Thioredoxin-like_sf"/>
</dbReference>
<evidence type="ECO:0000313" key="2">
    <source>
        <dbReference type="Proteomes" id="UP001600165"/>
    </source>
</evidence>
<keyword evidence="2" id="KW-1185">Reference proteome</keyword>
<name>A0ABW6IFS8_9CYAN</name>
<dbReference type="Proteomes" id="UP001600165">
    <property type="component" value="Unassembled WGS sequence"/>
</dbReference>
<gene>
    <name evidence="1" type="ORF">ACFVKH_11335</name>
</gene>
<comment type="caution">
    <text evidence="1">The sequence shown here is derived from an EMBL/GenBank/DDBJ whole genome shotgun (WGS) entry which is preliminary data.</text>
</comment>
<reference evidence="1 2" key="1">
    <citation type="submission" date="2024-10" db="EMBL/GenBank/DDBJ databases">
        <authorList>
            <person name="Ratan Roy A."/>
            <person name="Morales Sandoval P.H."/>
            <person name="De Los Santos Villalobos S."/>
            <person name="Chakraborty S."/>
            <person name="Mukherjee J."/>
        </authorList>
    </citation>
    <scope>NUCLEOTIDE SEQUENCE [LARGE SCALE GENOMIC DNA]</scope>
    <source>
        <strain evidence="1 2">S1</strain>
    </source>
</reference>
<protein>
    <submittedName>
        <fullName evidence="1">Sucrase ferredoxin</fullName>
    </submittedName>
</protein>
<dbReference type="RefSeq" id="WP_377965053.1">
    <property type="nucleotide sequence ID" value="NZ_JBHZOL010000074.1"/>
</dbReference>
<sequence>MSVPSLTSDCQFCSVVSKINGEDPIGSANFCLGWLVMELPLPWTKERFDTDPLLQPIYQLLHTLFNQGIQVMPLAIAPDRSYSTPGRSRVVYYQQPAAAFAQFEPQEFLLPSEQIINLVKALLLDPAELPHFDAYRRPVQAQRELMVCTHGNIDVACARFGQPVYQQLRRSYASIKDPGIAEGAGVNRDSLPMSASMRSAAPLRVWRCSHFGGHQFAPTLIDFPLGQVWGHLELEILDALVRRDRPVTELRPFYRGWSALGKFEQIVEREIWMERGWEWLTFHKSGQVLAQDGNHKTPHWAKVRIHFKSPEGQIQGSYEASVEAKGEVMTAHYSGGAPVPALQYQVSGLKQQD</sequence>
<dbReference type="PIRSF" id="PIRSF035042">
    <property type="entry name" value="UCP035042_thirdx"/>
    <property type="match status" value="1"/>
</dbReference>
<evidence type="ECO:0000313" key="1">
    <source>
        <dbReference type="EMBL" id="MFE4106874.1"/>
    </source>
</evidence>